<proteinExistence type="predicted"/>
<evidence type="ECO:0000256" key="1">
    <source>
        <dbReference type="SAM" id="Phobius"/>
    </source>
</evidence>
<feature type="transmembrane region" description="Helical" evidence="1">
    <location>
        <begin position="21"/>
        <end position="44"/>
    </location>
</feature>
<evidence type="ECO:0000313" key="2">
    <source>
        <dbReference type="EMBL" id="WWF05819.1"/>
    </source>
</evidence>
<dbReference type="Proteomes" id="UP001381003">
    <property type="component" value="Chromosome"/>
</dbReference>
<accession>A0ABZ2FEQ4</accession>
<organism evidence="2 3">
    <name type="scientific">Janibacter terrae</name>
    <dbReference type="NCBI Taxonomy" id="103817"/>
    <lineage>
        <taxon>Bacteria</taxon>
        <taxon>Bacillati</taxon>
        <taxon>Actinomycetota</taxon>
        <taxon>Actinomycetes</taxon>
        <taxon>Micrococcales</taxon>
        <taxon>Intrasporangiaceae</taxon>
        <taxon>Janibacter</taxon>
    </lineage>
</organism>
<dbReference type="EMBL" id="CP104874">
    <property type="protein sequence ID" value="WWF05819.1"/>
    <property type="molecule type" value="Genomic_DNA"/>
</dbReference>
<keyword evidence="1" id="KW-1133">Transmembrane helix</keyword>
<sequence>MSTWSGERLSLRYDPGRASRQLVGFGLATLLMVALGALGVWMVIASLEQLELAGKVIGCGFGIFFFLLALASVVGAVEVLAKVVRQSRQADALVVVDDSGLGGLVVLDGMVSVGQPHIDWDEISSLTLGSHLPGARRTNARARLDPGYRLRAAVQGGLDRTAGTGLGMRDGRRSIELELVDGRTALRDLTLPLSPQSFADIAPRLVDLAHAHGVEVHLEGNLLA</sequence>
<keyword evidence="3" id="KW-1185">Reference proteome</keyword>
<name>A0ABZ2FEQ4_9MICO</name>
<protein>
    <submittedName>
        <fullName evidence="2">Uncharacterized protein</fullName>
    </submittedName>
</protein>
<keyword evidence="1" id="KW-0812">Transmembrane</keyword>
<keyword evidence="1" id="KW-0472">Membrane</keyword>
<reference evidence="2 3" key="1">
    <citation type="submission" date="2022-09" db="EMBL/GenBank/DDBJ databases">
        <title>Complete genome sequence of Janibacter terrae strain COS04-44, PCL-degrading bacteria isolated from oil spilled coast.</title>
        <authorList>
            <person name="Park H."/>
            <person name="Kim J.Y."/>
            <person name="An S.H."/>
            <person name="Lee C.M."/>
            <person name="Weon H.-Y."/>
        </authorList>
    </citation>
    <scope>NUCLEOTIDE SEQUENCE [LARGE SCALE GENOMIC DNA]</scope>
    <source>
        <strain evidence="2 3">COS04-44</strain>
    </source>
</reference>
<gene>
    <name evidence="2" type="ORF">N5P18_02775</name>
</gene>
<evidence type="ECO:0000313" key="3">
    <source>
        <dbReference type="Proteomes" id="UP001381003"/>
    </source>
</evidence>
<dbReference type="RefSeq" id="WP_338538613.1">
    <property type="nucleotide sequence ID" value="NZ_CP104874.1"/>
</dbReference>
<feature type="transmembrane region" description="Helical" evidence="1">
    <location>
        <begin position="56"/>
        <end position="81"/>
    </location>
</feature>